<gene>
    <name evidence="1" type="ORF">EHO59_08685</name>
</gene>
<comment type="caution">
    <text evidence="1">The sequence shown here is derived from an EMBL/GenBank/DDBJ whole genome shotgun (WGS) entry which is preliminary data.</text>
</comment>
<sequence length="227" mass="25726">MRHIRFLPLLLLLSCTTVGFHRESVRETYDYGKTKTIRVCVWKDVNVSPERMNTLFESWNQELSLYRLQAKVAKVQDWQRPGLTSNDIMKELFQAPLPPDCDRILALAGVQFSDILYEFASYILALFFIPTFEVLGAVDSYTGTRGFILAHTASLGSLLYGGAPHTIVHEGYHLLGCGHAFFLSECYTKIRDLKLASEKEEAFFPAALQKGGFLYSQKDVNLIFLGQ</sequence>
<proteinExistence type="predicted"/>
<dbReference type="Proteomes" id="UP000297453">
    <property type="component" value="Unassembled WGS sequence"/>
</dbReference>
<reference evidence="1" key="1">
    <citation type="journal article" date="2019" name="PLoS Negl. Trop. Dis.">
        <title>Revisiting the worldwide diversity of Leptospira species in the environment.</title>
        <authorList>
            <person name="Vincent A.T."/>
            <person name="Schiettekatte O."/>
            <person name="Bourhy P."/>
            <person name="Veyrier F.J."/>
            <person name="Picardeau M."/>
        </authorList>
    </citation>
    <scope>NUCLEOTIDE SEQUENCE [LARGE SCALE GENOMIC DNA]</scope>
    <source>
        <strain evidence="1">SSS9</strain>
    </source>
</reference>
<name>A0A4R9G1N0_9LEPT</name>
<protein>
    <submittedName>
        <fullName evidence="1">Uncharacterized protein</fullName>
    </submittedName>
</protein>
<accession>A0A4R9G1N0</accession>
<evidence type="ECO:0000313" key="1">
    <source>
        <dbReference type="EMBL" id="TGK04915.1"/>
    </source>
</evidence>
<organism evidence="1 2">
    <name type="scientific">Leptospira semungkisensis</name>
    <dbReference type="NCBI Taxonomy" id="2484985"/>
    <lineage>
        <taxon>Bacteria</taxon>
        <taxon>Pseudomonadati</taxon>
        <taxon>Spirochaetota</taxon>
        <taxon>Spirochaetia</taxon>
        <taxon>Leptospirales</taxon>
        <taxon>Leptospiraceae</taxon>
        <taxon>Leptospira</taxon>
    </lineage>
</organism>
<dbReference type="RefSeq" id="WP_135586919.1">
    <property type="nucleotide sequence ID" value="NZ_RQEP01000010.1"/>
</dbReference>
<evidence type="ECO:0000313" key="2">
    <source>
        <dbReference type="Proteomes" id="UP000297453"/>
    </source>
</evidence>
<dbReference type="EMBL" id="RQEP01000010">
    <property type="protein sequence ID" value="TGK04915.1"/>
    <property type="molecule type" value="Genomic_DNA"/>
</dbReference>
<dbReference type="OrthoDB" id="338790at2"/>
<dbReference type="AlphaFoldDB" id="A0A4R9G1N0"/>
<keyword evidence="2" id="KW-1185">Reference proteome</keyword>